<dbReference type="SUPFAM" id="SSF88874">
    <property type="entry name" value="Receptor-binding domain of short tail fibre protein gp12"/>
    <property type="match status" value="1"/>
</dbReference>
<dbReference type="KEGG" id="kan:IMCC3317_40400"/>
<proteinExistence type="predicted"/>
<gene>
    <name evidence="1" type="ORF">IMCC3317_40400</name>
</gene>
<sequence>MKKIKPILLTIACFTLLSFTIKSSSIFQKPLQDIGIIKQSLLKPNQFNKTQKGTWVLLNGQEINKESKLYKLLEENFDLNILTKKDNKYFLPNASGAFIRASNVNGEGKDPDKDRKVGSIQDDLIKIHEHNYWGGTGNKWYKNFNTNGGGNHPSEKNLSNVKTHNSLLGSETRPVNISMYTYIKISN</sequence>
<keyword evidence="2" id="KW-1185">Reference proteome</keyword>
<name>A0A7L4ZR27_9FLAO</name>
<accession>A0A7L4ZR27</accession>
<protein>
    <submittedName>
        <fullName evidence="1">Uncharacterized protein</fullName>
    </submittedName>
</protein>
<reference evidence="1 2" key="1">
    <citation type="journal article" date="2013" name="Int. J. Syst. Evol. Microbiol.">
        <title>Kordia antarctica sp. nov., isolated from Antarctic seawater.</title>
        <authorList>
            <person name="Baek K."/>
            <person name="Choi A."/>
            <person name="Kang I."/>
            <person name="Lee K."/>
            <person name="Cho J.C."/>
        </authorList>
    </citation>
    <scope>NUCLEOTIDE SEQUENCE [LARGE SCALE GENOMIC DNA]</scope>
    <source>
        <strain evidence="1 2">IMCC3317</strain>
    </source>
</reference>
<dbReference type="AlphaFoldDB" id="A0A7L4ZR27"/>
<organism evidence="1 2">
    <name type="scientific">Kordia antarctica</name>
    <dbReference type="NCBI Taxonomy" id="1218801"/>
    <lineage>
        <taxon>Bacteria</taxon>
        <taxon>Pseudomonadati</taxon>
        <taxon>Bacteroidota</taxon>
        <taxon>Flavobacteriia</taxon>
        <taxon>Flavobacteriales</taxon>
        <taxon>Flavobacteriaceae</taxon>
        <taxon>Kordia</taxon>
    </lineage>
</organism>
<dbReference type="Proteomes" id="UP000464657">
    <property type="component" value="Chromosome"/>
</dbReference>
<dbReference type="RefSeq" id="WP_160131185.1">
    <property type="nucleotide sequence ID" value="NZ_CP019288.1"/>
</dbReference>
<evidence type="ECO:0000313" key="1">
    <source>
        <dbReference type="EMBL" id="QHI38646.1"/>
    </source>
</evidence>
<dbReference type="EMBL" id="CP019288">
    <property type="protein sequence ID" value="QHI38646.1"/>
    <property type="molecule type" value="Genomic_DNA"/>
</dbReference>
<evidence type="ECO:0000313" key="2">
    <source>
        <dbReference type="Proteomes" id="UP000464657"/>
    </source>
</evidence>
<dbReference type="OrthoDB" id="9810174at2"/>